<dbReference type="Gene3D" id="1.10.3460.10">
    <property type="entry name" value="Chlorophyll a/b binding protein domain"/>
    <property type="match status" value="1"/>
</dbReference>
<accession>Q9S8T9</accession>
<protein>
    <submittedName>
        <fullName>Photosystem I light-harvesting complex chlorophyll A/B protein, P22.1/P22</fullName>
    </submittedName>
</protein>
<name>Q9S8T9_CHLRE</name>
<dbReference type="SUPFAM" id="SSF103511">
    <property type="entry name" value="Chlorophyll a-b binding protein"/>
    <property type="match status" value="1"/>
</dbReference>
<dbReference type="PIR" id="G45095">
    <property type="entry name" value="G45095"/>
</dbReference>
<sequence>KAGNWLPGSDAPAWLPDDLPGNYGFDPLSLGDEPASLK</sequence>
<proteinExistence type="predicted"/>
<reference key="1">
    <citation type="journal article" date="1992" name="J. Biol. Chem.">
        <title>Characterization of chlorophyll a/b proteins of photosystem I from Chlamydomonas reinhardtii.</title>
        <authorList>
            <person name="Bassi R."/>
            <person name="Soen S.Y."/>
            <person name="Frank G."/>
            <person name="Zuber H."/>
            <person name="Rochaix J.D."/>
        </authorList>
    </citation>
    <scope>PROTEIN SEQUENCE</scope>
</reference>
<organism>
    <name type="scientific">Chlamydomonas reinhardtii</name>
    <name type="common">Chlamydomonas smithii</name>
    <dbReference type="NCBI Taxonomy" id="3055"/>
    <lineage>
        <taxon>Eukaryota</taxon>
        <taxon>Viridiplantae</taxon>
        <taxon>Chlorophyta</taxon>
        <taxon>core chlorophytes</taxon>
        <taxon>Chlorophyceae</taxon>
        <taxon>CS clade</taxon>
        <taxon>Chlamydomonadales</taxon>
        <taxon>Chlamydomonadaceae</taxon>
        <taxon>Chlamydomonas</taxon>
    </lineage>
</organism>
<evidence type="ECO:0000256" key="1">
    <source>
        <dbReference type="SAM" id="MobiDB-lite"/>
    </source>
</evidence>
<dbReference type="AlphaFoldDB" id="Q9S8T9"/>
<feature type="region of interest" description="Disordered" evidence="1">
    <location>
        <begin position="1"/>
        <end position="38"/>
    </location>
</feature>